<accession>A0A419DCS2</accession>
<evidence type="ECO:0000313" key="2">
    <source>
        <dbReference type="Proteomes" id="UP000285655"/>
    </source>
</evidence>
<evidence type="ECO:0000313" key="1">
    <source>
        <dbReference type="EMBL" id="RJO60862.1"/>
    </source>
</evidence>
<name>A0A419DCS2_9BACT</name>
<dbReference type="InterPro" id="IPR016181">
    <property type="entry name" value="Acyl_CoA_acyltransferase"/>
</dbReference>
<comment type="caution">
    <text evidence="1">The sequence shown here is derived from an EMBL/GenBank/DDBJ whole genome shotgun (WGS) entry which is preliminary data.</text>
</comment>
<dbReference type="Gene3D" id="3.40.630.30">
    <property type="match status" value="1"/>
</dbReference>
<dbReference type="SUPFAM" id="SSF55729">
    <property type="entry name" value="Acyl-CoA N-acyltransferases (Nat)"/>
    <property type="match status" value="1"/>
</dbReference>
<sequence length="270" mass="32055">MQITSSEYIKKQLALGETIHEHNGVWWIKSSHFVCKPVNPYQIIERDMARPKYIKSFLGYSHLVRDKKTANSYWPKFILTNDKIRNFGFDCISQKRRNIVRKGLKLTEIRKIENIYPLINNIKDVCISTAVRTGRGYPPNYYIQNYEKWKSYICKMFNIGLGEWWGAFYENLLIAYIYVYQIDDTMIIAAAKSHTDYLDKCPNDALIFTFLNHCKQTVECKRIEYGSWSEDNESLNSFKQRFGFERMDLPVYAKYNHFIALAKKLIKRKK</sequence>
<proteinExistence type="predicted"/>
<dbReference type="EMBL" id="QZJW01000037">
    <property type="protein sequence ID" value="RJO60862.1"/>
    <property type="molecule type" value="Genomic_DNA"/>
</dbReference>
<dbReference type="Proteomes" id="UP000285655">
    <property type="component" value="Unassembled WGS sequence"/>
</dbReference>
<gene>
    <name evidence="1" type="ORF">C4544_04270</name>
</gene>
<protein>
    <submittedName>
        <fullName evidence="1">Uncharacterized protein</fullName>
    </submittedName>
</protein>
<organism evidence="1 2">
    <name type="scientific">candidate division WS5 bacterium</name>
    <dbReference type="NCBI Taxonomy" id="2093353"/>
    <lineage>
        <taxon>Bacteria</taxon>
        <taxon>candidate division WS5</taxon>
    </lineage>
</organism>
<reference evidence="1 2" key="1">
    <citation type="journal article" date="2017" name="ISME J.">
        <title>Energy and carbon metabolisms in a deep terrestrial subsurface fluid microbial community.</title>
        <authorList>
            <person name="Momper L."/>
            <person name="Jungbluth S.P."/>
            <person name="Lee M.D."/>
            <person name="Amend J.P."/>
        </authorList>
    </citation>
    <scope>NUCLEOTIDE SEQUENCE [LARGE SCALE GENOMIC DNA]</scope>
    <source>
        <strain evidence="1">SURF_29</strain>
    </source>
</reference>
<dbReference type="AlphaFoldDB" id="A0A419DCS2"/>